<evidence type="ECO:0000313" key="1">
    <source>
        <dbReference type="EMBL" id="KAJ2979794.1"/>
    </source>
</evidence>
<accession>A0ACC1NMZ3</accession>
<proteinExistence type="predicted"/>
<dbReference type="Proteomes" id="UP001143910">
    <property type="component" value="Unassembled WGS sequence"/>
</dbReference>
<protein>
    <submittedName>
        <fullName evidence="1">Uncharacterized protein</fullName>
    </submittedName>
</protein>
<reference evidence="1" key="1">
    <citation type="submission" date="2022-08" db="EMBL/GenBank/DDBJ databases">
        <title>Genome Sequence of Lecanicillium fungicola.</title>
        <authorList>
            <person name="Buettner E."/>
        </authorList>
    </citation>
    <scope>NUCLEOTIDE SEQUENCE</scope>
    <source>
        <strain evidence="1">Babe33</strain>
    </source>
</reference>
<comment type="caution">
    <text evidence="1">The sequence shown here is derived from an EMBL/GenBank/DDBJ whole genome shotgun (WGS) entry which is preliminary data.</text>
</comment>
<sequence length="391" mass="43234">MSTPAMVGPVVTQRYPPITSSGAGLIATAIVMPAVATLWTVLRVWTRKIRGVSSFYREDVLCYLALIFFWGLGINYLCMVLLGGAGYHRPQLMESHILRFSQIVFAAQVLYALTLGFTKMSITWLIKRVFFTSNHTWIPYGVVVLNFCWIIQTILTGLLICRPVTLNWDPTARGACGNETTAFAAVSIVDIVTDILIISLPVKMLWGLPSKQSYKLAIACMFGAGLITVAFTVFRLHSVYTLDFNDATYNFVSLSIIGVVQCGVAIMVTSAPLLRPAFDRAFSSWPYTLNTSSQRPTLRPSRDWPSRQKVSRHTNGASSLSIAKNGKAPGGFQQISESEENLRWELDVMHADKGKTLTEVSNVQRGEGSDLHEDLPHGQIIVTHLTQVSRA</sequence>
<organism evidence="1 2">
    <name type="scientific">Zarea fungicola</name>
    <dbReference type="NCBI Taxonomy" id="93591"/>
    <lineage>
        <taxon>Eukaryota</taxon>
        <taxon>Fungi</taxon>
        <taxon>Dikarya</taxon>
        <taxon>Ascomycota</taxon>
        <taxon>Pezizomycotina</taxon>
        <taxon>Sordariomycetes</taxon>
        <taxon>Hypocreomycetidae</taxon>
        <taxon>Hypocreales</taxon>
        <taxon>Cordycipitaceae</taxon>
        <taxon>Zarea</taxon>
    </lineage>
</organism>
<gene>
    <name evidence="1" type="ORF">NQ176_g3028</name>
</gene>
<dbReference type="EMBL" id="JANJQO010000251">
    <property type="protein sequence ID" value="KAJ2979794.1"/>
    <property type="molecule type" value="Genomic_DNA"/>
</dbReference>
<evidence type="ECO:0000313" key="2">
    <source>
        <dbReference type="Proteomes" id="UP001143910"/>
    </source>
</evidence>
<keyword evidence="2" id="KW-1185">Reference proteome</keyword>
<name>A0ACC1NMZ3_9HYPO</name>